<keyword evidence="1" id="KW-0472">Membrane</keyword>
<sequence>MEKKELSDLLDRYVNGTATEQEKAWVEDWYNSYHLKATGKLSHEEIERITNDMESHLPGPANSDYQKWLRIAALIAGALIALTIFYFIHSANYRF</sequence>
<feature type="transmembrane region" description="Helical" evidence="1">
    <location>
        <begin position="68"/>
        <end position="88"/>
    </location>
</feature>
<keyword evidence="3" id="KW-1185">Reference proteome</keyword>
<keyword evidence="1" id="KW-1133">Transmembrane helix</keyword>
<evidence type="ECO:0008006" key="4">
    <source>
        <dbReference type="Google" id="ProtNLM"/>
    </source>
</evidence>
<evidence type="ECO:0000313" key="2">
    <source>
        <dbReference type="EMBL" id="MCJ0743705.1"/>
    </source>
</evidence>
<evidence type="ECO:0000313" key="3">
    <source>
        <dbReference type="Proteomes" id="UP001165460"/>
    </source>
</evidence>
<comment type="caution">
    <text evidence="2">The sequence shown here is derived from an EMBL/GenBank/DDBJ whole genome shotgun (WGS) entry which is preliminary data.</text>
</comment>
<name>A0ABS9ZZK3_9SPHI</name>
<dbReference type="RefSeq" id="WP_243362985.1">
    <property type="nucleotide sequence ID" value="NZ_JALGBH010000002.1"/>
</dbReference>
<keyword evidence="1" id="KW-0812">Transmembrane</keyword>
<organism evidence="2 3">
    <name type="scientific">Pedobacter montanisoli</name>
    <dbReference type="NCBI Taxonomy" id="2923277"/>
    <lineage>
        <taxon>Bacteria</taxon>
        <taxon>Pseudomonadati</taxon>
        <taxon>Bacteroidota</taxon>
        <taxon>Sphingobacteriia</taxon>
        <taxon>Sphingobacteriales</taxon>
        <taxon>Sphingobacteriaceae</taxon>
        <taxon>Pedobacter</taxon>
    </lineage>
</organism>
<reference evidence="2" key="1">
    <citation type="submission" date="2022-03" db="EMBL/GenBank/DDBJ databases">
        <authorList>
            <person name="Woo C.Y."/>
        </authorList>
    </citation>
    <scope>NUCLEOTIDE SEQUENCE</scope>
    <source>
        <strain evidence="2">CYS-01</strain>
    </source>
</reference>
<evidence type="ECO:0000256" key="1">
    <source>
        <dbReference type="SAM" id="Phobius"/>
    </source>
</evidence>
<dbReference type="EMBL" id="JALGBH010000002">
    <property type="protein sequence ID" value="MCJ0743705.1"/>
    <property type="molecule type" value="Genomic_DNA"/>
</dbReference>
<accession>A0ABS9ZZK3</accession>
<proteinExistence type="predicted"/>
<gene>
    <name evidence="2" type="ORF">MMF97_13365</name>
</gene>
<dbReference type="Proteomes" id="UP001165460">
    <property type="component" value="Unassembled WGS sequence"/>
</dbReference>
<protein>
    <recommendedName>
        <fullName evidence="4">Anti-sigma factor</fullName>
    </recommendedName>
</protein>